<evidence type="ECO:0000313" key="2">
    <source>
        <dbReference type="EMBL" id="GHG02553.1"/>
    </source>
</evidence>
<dbReference type="Pfam" id="PF04230">
    <property type="entry name" value="PS_pyruv_trans"/>
    <property type="match status" value="1"/>
</dbReference>
<dbReference type="EMBL" id="BNAL01000014">
    <property type="protein sequence ID" value="GHG02553.1"/>
    <property type="molecule type" value="Genomic_DNA"/>
</dbReference>
<protein>
    <submittedName>
        <fullName evidence="2">Polysaccharide pyruvyl transferase CsaB</fullName>
    </submittedName>
</protein>
<dbReference type="GO" id="GO:0016740">
    <property type="term" value="F:transferase activity"/>
    <property type="evidence" value="ECO:0007669"/>
    <property type="project" value="UniProtKB-KW"/>
</dbReference>
<organism evidence="2 3">
    <name type="scientific">Deinococcus piscis</name>
    <dbReference type="NCBI Taxonomy" id="394230"/>
    <lineage>
        <taxon>Bacteria</taxon>
        <taxon>Thermotogati</taxon>
        <taxon>Deinococcota</taxon>
        <taxon>Deinococci</taxon>
        <taxon>Deinococcales</taxon>
        <taxon>Deinococcaceae</taxon>
        <taxon>Deinococcus</taxon>
    </lineage>
</organism>
<dbReference type="PANTHER" id="PTHR36836:SF1">
    <property type="entry name" value="COLANIC ACID BIOSYNTHESIS PROTEIN WCAK"/>
    <property type="match status" value="1"/>
</dbReference>
<reference evidence="3" key="1">
    <citation type="journal article" date="2019" name="Int. J. Syst. Evol. Microbiol.">
        <title>The Global Catalogue of Microorganisms (GCM) 10K type strain sequencing project: providing services to taxonomists for standard genome sequencing and annotation.</title>
        <authorList>
            <consortium name="The Broad Institute Genomics Platform"/>
            <consortium name="The Broad Institute Genome Sequencing Center for Infectious Disease"/>
            <person name="Wu L."/>
            <person name="Ma J."/>
        </authorList>
    </citation>
    <scope>NUCLEOTIDE SEQUENCE [LARGE SCALE GENOMIC DNA]</scope>
    <source>
        <strain evidence="3">CGMCC 1.18439</strain>
    </source>
</reference>
<dbReference type="NCBIfam" id="TIGR03609">
    <property type="entry name" value="S_layer_CsaB"/>
    <property type="match status" value="1"/>
</dbReference>
<name>A0ABQ3K3P1_9DEIO</name>
<proteinExistence type="predicted"/>
<keyword evidence="3" id="KW-1185">Reference proteome</keyword>
<keyword evidence="2" id="KW-0808">Transferase</keyword>
<dbReference type="RefSeq" id="WP_189642924.1">
    <property type="nucleotide sequence ID" value="NZ_BNAL01000014.1"/>
</dbReference>
<dbReference type="InterPro" id="IPR007345">
    <property type="entry name" value="Polysacch_pyruvyl_Trfase"/>
</dbReference>
<accession>A0ABQ3K3P1</accession>
<dbReference type="InterPro" id="IPR019896">
    <property type="entry name" value="Polysacch_pyruvyl_Trfase_CsaB"/>
</dbReference>
<comment type="caution">
    <text evidence="2">The sequence shown here is derived from an EMBL/GenBank/DDBJ whole genome shotgun (WGS) entry which is preliminary data.</text>
</comment>
<dbReference type="Proteomes" id="UP000632154">
    <property type="component" value="Unassembled WGS sequence"/>
</dbReference>
<evidence type="ECO:0000313" key="3">
    <source>
        <dbReference type="Proteomes" id="UP000632154"/>
    </source>
</evidence>
<feature type="domain" description="Polysaccharide pyruvyl transferase" evidence="1">
    <location>
        <begin position="13"/>
        <end position="268"/>
    </location>
</feature>
<dbReference type="PANTHER" id="PTHR36836">
    <property type="entry name" value="COLANIC ACID BIOSYNTHESIS PROTEIN WCAK"/>
    <property type="match status" value="1"/>
</dbReference>
<gene>
    <name evidence="2" type="ORF">GCM10017783_13600</name>
</gene>
<evidence type="ECO:0000259" key="1">
    <source>
        <dbReference type="Pfam" id="PF04230"/>
    </source>
</evidence>
<sequence length="326" mass="34258">MRVLVSGYYGFANGGDEAIALSIARELKERGHTPVLLSADPVHTAALCGCEAVPRMQPLTLARELRRADLLLSGGGGLLQDKTSARNLTYYLGLIRLARLLGTPAAVFNQSIGPLSVRGGGRVVRSVRGLPLIVRDRGSLRTLETLGLQGELGGDPALLLRPSPEVVRGPETVVIAPRGDVAESLPPLRELVRTLQAQGRRVVALALMPAHDGEAARSLGADAVLESADPQQLLDTIAASSYVVGVRLHALILAAAAGVPFAGLSYDPKVQGFCADAGAPVHSTRPDVGLLLEQVQQGVGFDDRCVAEMQDRARRSFDLALAAGRG</sequence>